<dbReference type="AlphaFoldDB" id="A0A511JC02"/>
<evidence type="ECO:0000313" key="2">
    <source>
        <dbReference type="Proteomes" id="UP000321720"/>
    </source>
</evidence>
<dbReference type="EMBL" id="BJWG01000009">
    <property type="protein sequence ID" value="GEL95521.1"/>
    <property type="molecule type" value="Genomic_DNA"/>
</dbReference>
<keyword evidence="2" id="KW-1185">Reference proteome</keyword>
<organism evidence="1 2">
    <name type="scientific">Cellulomonas composti</name>
    <dbReference type="NCBI Taxonomy" id="266130"/>
    <lineage>
        <taxon>Bacteria</taxon>
        <taxon>Bacillati</taxon>
        <taxon>Actinomycetota</taxon>
        <taxon>Actinomycetes</taxon>
        <taxon>Micrococcales</taxon>
        <taxon>Cellulomonadaceae</taxon>
        <taxon>Cellulomonas</taxon>
    </lineage>
</organism>
<dbReference type="InterPro" id="IPR013321">
    <property type="entry name" value="Arc_rbn_hlx_hlx"/>
</dbReference>
<reference evidence="1 2" key="1">
    <citation type="submission" date="2019-07" db="EMBL/GenBank/DDBJ databases">
        <title>Whole genome shotgun sequence of Cellulomonas composti NBRC 100758.</title>
        <authorList>
            <person name="Hosoyama A."/>
            <person name="Uohara A."/>
            <person name="Ohji S."/>
            <person name="Ichikawa N."/>
        </authorList>
    </citation>
    <scope>NUCLEOTIDE SEQUENCE [LARGE SCALE GENOMIC DNA]</scope>
    <source>
        <strain evidence="1 2">NBRC 100758</strain>
    </source>
</reference>
<name>A0A511JC02_9CELL</name>
<gene>
    <name evidence="1" type="primary">mazE6</name>
    <name evidence="1" type="ORF">CCO02nite_21790</name>
</gene>
<dbReference type="Proteomes" id="UP000321720">
    <property type="component" value="Unassembled WGS sequence"/>
</dbReference>
<proteinExistence type="predicted"/>
<protein>
    <submittedName>
        <fullName evidence="1">Antitoxin MazE6</fullName>
    </submittedName>
</protein>
<dbReference type="Gene3D" id="1.10.1220.10">
    <property type="entry name" value="Met repressor-like"/>
    <property type="match status" value="1"/>
</dbReference>
<dbReference type="RefSeq" id="WP_146843165.1">
    <property type="nucleotide sequence ID" value="NZ_BJWG01000009.1"/>
</dbReference>
<comment type="caution">
    <text evidence="1">The sequence shown here is derived from an EMBL/GenBank/DDBJ whole genome shotgun (WGS) entry which is preliminary data.</text>
</comment>
<evidence type="ECO:0000313" key="1">
    <source>
        <dbReference type="EMBL" id="GEL95521.1"/>
    </source>
</evidence>
<sequence length="82" mass="8793">MKTAISVPDDTFSAVEARADELGMSRSEFFTRGAELLLERTAGDSVRERIDLVVEYVGAADASQSAAVAAGRRVLEADGDDW</sequence>
<dbReference type="OrthoDB" id="73061at2"/>
<dbReference type="GO" id="GO:0006355">
    <property type="term" value="P:regulation of DNA-templated transcription"/>
    <property type="evidence" value="ECO:0007669"/>
    <property type="project" value="InterPro"/>
</dbReference>
<accession>A0A511JC02</accession>